<dbReference type="InterPro" id="IPR032808">
    <property type="entry name" value="DoxX"/>
</dbReference>
<organism evidence="9 10">
    <name type="scientific">Aeoliella straminimaris</name>
    <dbReference type="NCBI Taxonomy" id="2954799"/>
    <lineage>
        <taxon>Bacteria</taxon>
        <taxon>Pseudomonadati</taxon>
        <taxon>Planctomycetota</taxon>
        <taxon>Planctomycetia</taxon>
        <taxon>Pirellulales</taxon>
        <taxon>Lacipirellulaceae</taxon>
        <taxon>Aeoliella</taxon>
    </lineage>
</organism>
<dbReference type="EMBL" id="JAMXLR010000072">
    <property type="protein sequence ID" value="MCO6046332.1"/>
    <property type="molecule type" value="Genomic_DNA"/>
</dbReference>
<protein>
    <submittedName>
        <fullName evidence="9">DoxX family protein</fullName>
    </submittedName>
</protein>
<dbReference type="PANTHER" id="PTHR33452:SF1">
    <property type="entry name" value="INNER MEMBRANE PROTEIN YPHA-RELATED"/>
    <property type="match status" value="1"/>
</dbReference>
<comment type="caution">
    <text evidence="9">The sequence shown here is derived from an EMBL/GenBank/DDBJ whole genome shotgun (WGS) entry which is preliminary data.</text>
</comment>
<evidence type="ECO:0000256" key="4">
    <source>
        <dbReference type="ARBA" id="ARBA00022692"/>
    </source>
</evidence>
<feature type="transmembrane region" description="Helical" evidence="8">
    <location>
        <begin position="277"/>
        <end position="310"/>
    </location>
</feature>
<name>A0A9X2JIA2_9BACT</name>
<feature type="transmembrane region" description="Helical" evidence="8">
    <location>
        <begin position="6"/>
        <end position="28"/>
    </location>
</feature>
<evidence type="ECO:0000256" key="7">
    <source>
        <dbReference type="SAM" id="MobiDB-lite"/>
    </source>
</evidence>
<evidence type="ECO:0000313" key="9">
    <source>
        <dbReference type="EMBL" id="MCO6046332.1"/>
    </source>
</evidence>
<dbReference type="InterPro" id="IPR051907">
    <property type="entry name" value="DoxX-like_oxidoreductase"/>
</dbReference>
<gene>
    <name evidence="9" type="ORF">NG895_20730</name>
</gene>
<keyword evidence="6 8" id="KW-0472">Membrane</keyword>
<dbReference type="RefSeq" id="WP_252854444.1">
    <property type="nucleotide sequence ID" value="NZ_JAMXLR010000072.1"/>
</dbReference>
<dbReference type="PANTHER" id="PTHR33452">
    <property type="entry name" value="OXIDOREDUCTASE CATD-RELATED"/>
    <property type="match status" value="1"/>
</dbReference>
<keyword evidence="5 8" id="KW-1133">Transmembrane helix</keyword>
<keyword evidence="4 8" id="KW-0812">Transmembrane</keyword>
<keyword evidence="3" id="KW-1003">Cell membrane</keyword>
<feature type="transmembrane region" description="Helical" evidence="8">
    <location>
        <begin position="330"/>
        <end position="352"/>
    </location>
</feature>
<reference evidence="9" key="1">
    <citation type="submission" date="2022-06" db="EMBL/GenBank/DDBJ databases">
        <title>Aeoliella straminimaris, a novel planctomycete from sediments.</title>
        <authorList>
            <person name="Vitorino I.R."/>
            <person name="Lage O.M."/>
        </authorList>
    </citation>
    <scope>NUCLEOTIDE SEQUENCE</scope>
    <source>
        <strain evidence="9">ICT_H6.2</strain>
    </source>
</reference>
<comment type="similarity">
    <text evidence="2">Belongs to the DoxX family.</text>
</comment>
<evidence type="ECO:0000256" key="3">
    <source>
        <dbReference type="ARBA" id="ARBA00022475"/>
    </source>
</evidence>
<evidence type="ECO:0000256" key="1">
    <source>
        <dbReference type="ARBA" id="ARBA00004651"/>
    </source>
</evidence>
<feature type="region of interest" description="Disordered" evidence="7">
    <location>
        <begin position="88"/>
        <end position="115"/>
    </location>
</feature>
<accession>A0A9X2JIA2</accession>
<dbReference type="Proteomes" id="UP001155241">
    <property type="component" value="Unassembled WGS sequence"/>
</dbReference>
<sequence>MANNGYRVGAWAAVSIVALRLIIGWHFLSAGLEKFEPGWTSAGFLRSANGPLEDFYKSMAPLPHEWDQLVVEEWPGEFEYEKDRRYVGPDGLQEEPYEPTRGEEPPKMPDGSKAVKDTTGHIPFPTKAYGPWANRIAQDWTDTTEEFKKIGSMTDEQIELADYYLQRQLERLSNYFDSRRAIMAEYHHELDRLREMVEESNSGKTELGYMEDRVQKKEAEVETTPRKWVADLAAEQAIFYEQLQSMLTEDQLKSNTTQQKLEATFYPPQKIETIDTVVTWLTLGVGVLLILGLFTRLAAIVGAGFLLSIISTQPPWAEGVLPTIKLLTAYQGIEFVALLVLAAIGAGTWAGLDGLLFRREEEPKPA</sequence>
<evidence type="ECO:0000313" key="10">
    <source>
        <dbReference type="Proteomes" id="UP001155241"/>
    </source>
</evidence>
<feature type="compositionally biased region" description="Basic and acidic residues" evidence="7">
    <location>
        <begin position="98"/>
        <end position="107"/>
    </location>
</feature>
<dbReference type="AlphaFoldDB" id="A0A9X2JIA2"/>
<dbReference type="Pfam" id="PF07681">
    <property type="entry name" value="DoxX"/>
    <property type="match status" value="1"/>
</dbReference>
<comment type="subcellular location">
    <subcellularLocation>
        <location evidence="1">Cell membrane</location>
        <topology evidence="1">Multi-pass membrane protein</topology>
    </subcellularLocation>
</comment>
<evidence type="ECO:0000256" key="6">
    <source>
        <dbReference type="ARBA" id="ARBA00023136"/>
    </source>
</evidence>
<evidence type="ECO:0000256" key="8">
    <source>
        <dbReference type="SAM" id="Phobius"/>
    </source>
</evidence>
<proteinExistence type="inferred from homology"/>
<keyword evidence="10" id="KW-1185">Reference proteome</keyword>
<evidence type="ECO:0000256" key="5">
    <source>
        <dbReference type="ARBA" id="ARBA00022989"/>
    </source>
</evidence>
<dbReference type="GO" id="GO:0005886">
    <property type="term" value="C:plasma membrane"/>
    <property type="evidence" value="ECO:0007669"/>
    <property type="project" value="UniProtKB-SubCell"/>
</dbReference>
<evidence type="ECO:0000256" key="2">
    <source>
        <dbReference type="ARBA" id="ARBA00006679"/>
    </source>
</evidence>